<feature type="transmembrane region" description="Helical" evidence="6">
    <location>
        <begin position="298"/>
        <end position="316"/>
    </location>
</feature>
<feature type="transmembrane region" description="Helical" evidence="6">
    <location>
        <begin position="261"/>
        <end position="278"/>
    </location>
</feature>
<feature type="transmembrane region" description="Helical" evidence="6">
    <location>
        <begin position="44"/>
        <end position="62"/>
    </location>
</feature>
<feature type="transmembrane region" description="Helical" evidence="6">
    <location>
        <begin position="155"/>
        <end position="173"/>
    </location>
</feature>
<sequence length="423" mass="48414">MGIRKFFKNDFIKDFSTLFSGTLIASALPLLFSPIISRLYTPEQFGVFAIVSAVVSSISNVAGGRYEMAVMLPKKGSDSKALVRLAAFISLLISLLILLIIFLFKGDILKLLNAEILGNTIYIIPPLLWVMALFKPFNYWLNRNRLYSKNAIAKVVQGGGISIFTVLLGYWGLKDGLVFGYFSGWLAFIGLVLIFLSISGFFKEKISVDRIIRVARTYKQFPRLNVLSTFLNDTASHIIIFMITIFFTVEQTGYYNFSRQYLFVPLSLLSMTLSNVYFQRIAHKINTRESLKNEFSTIIKILLSIGIFVILIISTFGEDLFVFFFGESWKRSGELATILIFGFVFKFMISPFGQLLIALKRLKLALIFPVLYVILMLTLYFYRSVDFDLFIKMLVLFEVLAYSVYFVLTLYSLREYEKGILKR</sequence>
<dbReference type="EMBL" id="WACR01000002">
    <property type="protein sequence ID" value="KAB1065714.1"/>
    <property type="molecule type" value="Genomic_DNA"/>
</dbReference>
<comment type="caution">
    <text evidence="7">The sequence shown here is derived from an EMBL/GenBank/DDBJ whole genome shotgun (WGS) entry which is preliminary data.</text>
</comment>
<dbReference type="Proteomes" id="UP000435357">
    <property type="component" value="Unassembled WGS sequence"/>
</dbReference>
<feature type="transmembrane region" description="Helical" evidence="6">
    <location>
        <begin position="336"/>
        <end position="357"/>
    </location>
</feature>
<organism evidence="7 8">
    <name type="scientific">Salibacter halophilus</name>
    <dbReference type="NCBI Taxonomy" id="1803916"/>
    <lineage>
        <taxon>Bacteria</taxon>
        <taxon>Pseudomonadati</taxon>
        <taxon>Bacteroidota</taxon>
        <taxon>Flavobacteriia</taxon>
        <taxon>Flavobacteriales</taxon>
        <taxon>Salibacteraceae</taxon>
        <taxon>Salibacter</taxon>
    </lineage>
</organism>
<keyword evidence="4 6" id="KW-1133">Transmembrane helix</keyword>
<dbReference type="RefSeq" id="WP_151166539.1">
    <property type="nucleotide sequence ID" value="NZ_WACR01000002.1"/>
</dbReference>
<keyword evidence="5 6" id="KW-0472">Membrane</keyword>
<feature type="transmembrane region" description="Helical" evidence="6">
    <location>
        <begin position="389"/>
        <end position="413"/>
    </location>
</feature>
<evidence type="ECO:0000256" key="2">
    <source>
        <dbReference type="ARBA" id="ARBA00022475"/>
    </source>
</evidence>
<feature type="transmembrane region" description="Helical" evidence="6">
    <location>
        <begin position="364"/>
        <end position="383"/>
    </location>
</feature>
<proteinExistence type="predicted"/>
<gene>
    <name evidence="7" type="ORF">F3059_03390</name>
</gene>
<protein>
    <submittedName>
        <fullName evidence="7">Lipopolysaccharide biosynthesis protein</fullName>
    </submittedName>
</protein>
<dbReference type="PANTHER" id="PTHR30250:SF28">
    <property type="entry name" value="POLYSACCHARIDE BIOSYNTHESIS PROTEIN"/>
    <property type="match status" value="1"/>
</dbReference>
<evidence type="ECO:0000313" key="7">
    <source>
        <dbReference type="EMBL" id="KAB1065714.1"/>
    </source>
</evidence>
<feature type="transmembrane region" description="Helical" evidence="6">
    <location>
        <begin position="12"/>
        <end position="32"/>
    </location>
</feature>
<dbReference type="OrthoDB" id="109075at2"/>
<evidence type="ECO:0000256" key="6">
    <source>
        <dbReference type="SAM" id="Phobius"/>
    </source>
</evidence>
<accession>A0A6N6M715</accession>
<feature type="transmembrane region" description="Helical" evidence="6">
    <location>
        <begin position="116"/>
        <end position="134"/>
    </location>
</feature>
<dbReference type="AlphaFoldDB" id="A0A6N6M715"/>
<dbReference type="Pfam" id="PF13440">
    <property type="entry name" value="Polysacc_synt_3"/>
    <property type="match status" value="1"/>
</dbReference>
<feature type="transmembrane region" description="Helical" evidence="6">
    <location>
        <begin position="223"/>
        <end position="249"/>
    </location>
</feature>
<feature type="transmembrane region" description="Helical" evidence="6">
    <location>
        <begin position="82"/>
        <end position="104"/>
    </location>
</feature>
<dbReference type="GO" id="GO:0005886">
    <property type="term" value="C:plasma membrane"/>
    <property type="evidence" value="ECO:0007669"/>
    <property type="project" value="UniProtKB-SubCell"/>
</dbReference>
<evidence type="ECO:0000256" key="4">
    <source>
        <dbReference type="ARBA" id="ARBA00022989"/>
    </source>
</evidence>
<keyword evidence="2" id="KW-1003">Cell membrane</keyword>
<dbReference type="PANTHER" id="PTHR30250">
    <property type="entry name" value="PST FAMILY PREDICTED COLANIC ACID TRANSPORTER"/>
    <property type="match status" value="1"/>
</dbReference>
<name>A0A6N6M715_9FLAO</name>
<comment type="subcellular location">
    <subcellularLocation>
        <location evidence="1">Cell membrane</location>
        <topology evidence="1">Multi-pass membrane protein</topology>
    </subcellularLocation>
</comment>
<feature type="transmembrane region" description="Helical" evidence="6">
    <location>
        <begin position="179"/>
        <end position="202"/>
    </location>
</feature>
<evidence type="ECO:0000256" key="3">
    <source>
        <dbReference type="ARBA" id="ARBA00022692"/>
    </source>
</evidence>
<evidence type="ECO:0000313" key="8">
    <source>
        <dbReference type="Proteomes" id="UP000435357"/>
    </source>
</evidence>
<reference evidence="7 8" key="1">
    <citation type="submission" date="2019-09" db="EMBL/GenBank/DDBJ databases">
        <title>Genomes of Cryomorphaceae.</title>
        <authorList>
            <person name="Bowman J.P."/>
        </authorList>
    </citation>
    <scope>NUCLEOTIDE SEQUENCE [LARGE SCALE GENOMIC DNA]</scope>
    <source>
        <strain evidence="7 8">KCTC 52047</strain>
    </source>
</reference>
<dbReference type="InterPro" id="IPR050833">
    <property type="entry name" value="Poly_Biosynth_Transport"/>
</dbReference>
<keyword evidence="8" id="KW-1185">Reference proteome</keyword>
<evidence type="ECO:0000256" key="5">
    <source>
        <dbReference type="ARBA" id="ARBA00023136"/>
    </source>
</evidence>
<keyword evidence="3 6" id="KW-0812">Transmembrane</keyword>
<evidence type="ECO:0000256" key="1">
    <source>
        <dbReference type="ARBA" id="ARBA00004651"/>
    </source>
</evidence>